<evidence type="ECO:0008006" key="3">
    <source>
        <dbReference type="Google" id="ProtNLM"/>
    </source>
</evidence>
<dbReference type="EMBL" id="JAEIOT010000015">
    <property type="protein sequence ID" value="MBI9001546.1"/>
    <property type="molecule type" value="Genomic_DNA"/>
</dbReference>
<evidence type="ECO:0000313" key="2">
    <source>
        <dbReference type="Proteomes" id="UP000625574"/>
    </source>
</evidence>
<gene>
    <name evidence="1" type="ORF">JDV76_11315</name>
</gene>
<dbReference type="InterPro" id="IPR036397">
    <property type="entry name" value="RNaseH_sf"/>
</dbReference>
<sequence>MSRYFIVDVEATSATPFSGVMTEFAVVHFRNVPEVDRCRDTFHAVFVETLPADGPVPVPDPTAPTIDPLPIARSLERWLAARTDARPTFVSDNPAFDFMWIAWLFDSLGRDNPFGFSARRIGDFHAGLNGDFDDAHRWKTLRRTPHTHHPVDDAVGNAEALHELVRHPNRPVPERFPGRPTSE</sequence>
<comment type="caution">
    <text evidence="1">The sequence shown here is derived from an EMBL/GenBank/DDBJ whole genome shotgun (WGS) entry which is preliminary data.</text>
</comment>
<dbReference type="Proteomes" id="UP000625574">
    <property type="component" value="Unassembled WGS sequence"/>
</dbReference>
<organism evidence="1 2">
    <name type="scientific">Corynebacterium marambiense</name>
    <dbReference type="NCBI Taxonomy" id="2765364"/>
    <lineage>
        <taxon>Bacteria</taxon>
        <taxon>Bacillati</taxon>
        <taxon>Actinomycetota</taxon>
        <taxon>Actinomycetes</taxon>
        <taxon>Mycobacteriales</taxon>
        <taxon>Corynebacteriaceae</taxon>
        <taxon>Corynebacterium</taxon>
    </lineage>
</organism>
<proteinExistence type="predicted"/>
<accession>A0ABS0VXN4</accession>
<dbReference type="InterPro" id="IPR012337">
    <property type="entry name" value="RNaseH-like_sf"/>
</dbReference>
<dbReference type="RefSeq" id="WP_198736997.1">
    <property type="nucleotide sequence ID" value="NZ_JAEIOT010000015.1"/>
</dbReference>
<keyword evidence="2" id="KW-1185">Reference proteome</keyword>
<evidence type="ECO:0000313" key="1">
    <source>
        <dbReference type="EMBL" id="MBI9001546.1"/>
    </source>
</evidence>
<reference evidence="1 2" key="1">
    <citation type="submission" date="2020-12" db="EMBL/GenBank/DDBJ databases">
        <title>Genome public.</title>
        <authorList>
            <person name="Sun Q."/>
        </authorList>
    </citation>
    <scope>NUCLEOTIDE SEQUENCE [LARGE SCALE GENOMIC DNA]</scope>
    <source>
        <strain evidence="1 2">CCM 8864</strain>
    </source>
</reference>
<dbReference type="SUPFAM" id="SSF53098">
    <property type="entry name" value="Ribonuclease H-like"/>
    <property type="match status" value="1"/>
</dbReference>
<name>A0ABS0VXN4_9CORY</name>
<dbReference type="Gene3D" id="3.30.420.10">
    <property type="entry name" value="Ribonuclease H-like superfamily/Ribonuclease H"/>
    <property type="match status" value="1"/>
</dbReference>
<protein>
    <recommendedName>
        <fullName evidence="3">Exonuclease</fullName>
    </recommendedName>
</protein>